<keyword evidence="3 6" id="KW-0812">Transmembrane</keyword>
<keyword evidence="5 6" id="KW-0472">Membrane</keyword>
<evidence type="ECO:0000256" key="4">
    <source>
        <dbReference type="ARBA" id="ARBA00022989"/>
    </source>
</evidence>
<feature type="transmembrane region" description="Helical" evidence="6">
    <location>
        <begin position="98"/>
        <end position="118"/>
    </location>
</feature>
<dbReference type="Pfam" id="PF02653">
    <property type="entry name" value="BPD_transp_2"/>
    <property type="match status" value="1"/>
</dbReference>
<proteinExistence type="predicted"/>
<evidence type="ECO:0000256" key="1">
    <source>
        <dbReference type="ARBA" id="ARBA00004651"/>
    </source>
</evidence>
<dbReference type="AlphaFoldDB" id="A0A5C4LUI8"/>
<feature type="transmembrane region" description="Helical" evidence="6">
    <location>
        <begin position="125"/>
        <end position="144"/>
    </location>
</feature>
<dbReference type="GO" id="GO:0005886">
    <property type="term" value="C:plasma membrane"/>
    <property type="evidence" value="ECO:0007669"/>
    <property type="project" value="UniProtKB-SubCell"/>
</dbReference>
<evidence type="ECO:0000313" key="8">
    <source>
        <dbReference type="Proteomes" id="UP000305546"/>
    </source>
</evidence>
<keyword evidence="4 6" id="KW-1133">Transmembrane helix</keyword>
<feature type="transmembrane region" description="Helical" evidence="6">
    <location>
        <begin position="42"/>
        <end position="62"/>
    </location>
</feature>
<dbReference type="Proteomes" id="UP000305546">
    <property type="component" value="Unassembled WGS sequence"/>
</dbReference>
<keyword evidence="2" id="KW-1003">Cell membrane</keyword>
<sequence length="326" mass="33031">MSEWLVRARRSPMAIVVGLVLVLLVVNLAITPEMLGPGQLPGTVKLLVPSVLAAMASVPSVMSGRGGIDLSVGPALGLVNVFLVGLLLPYGLGDALVAIPLLLALGSVIGLVNGLLVARLRLQPVVVTLGGYLVFSGVALVVLPQPASGVPSWIGTLSGAWLGGFLPLPVVFVLVAVAVWLVLRRLGAVNLILATGSEDRAAFTSGVRVPRVLCLAYATGGFFAALAGLALTVLIASGDPAAGRQYTLAAIAAVALGGNPLSGGRGTMTGPVLGAVALFLIQTLLSGARVSSLWIQVVYGLVLLGAICLNSSVGSRLTARPVEVPR</sequence>
<feature type="transmembrane region" description="Helical" evidence="6">
    <location>
        <begin position="243"/>
        <end position="261"/>
    </location>
</feature>
<feature type="transmembrane region" description="Helical" evidence="6">
    <location>
        <begin position="12"/>
        <end position="30"/>
    </location>
</feature>
<comment type="caution">
    <text evidence="7">The sequence shown here is derived from an EMBL/GenBank/DDBJ whole genome shotgun (WGS) entry which is preliminary data.</text>
</comment>
<accession>A0A5C4LUI8</accession>
<comment type="subcellular location">
    <subcellularLocation>
        <location evidence="1">Cell membrane</location>
        <topology evidence="1">Multi-pass membrane protein</topology>
    </subcellularLocation>
</comment>
<dbReference type="PANTHER" id="PTHR32196">
    <property type="entry name" value="ABC TRANSPORTER PERMEASE PROTEIN YPHD-RELATED-RELATED"/>
    <property type="match status" value="1"/>
</dbReference>
<dbReference type="InterPro" id="IPR001851">
    <property type="entry name" value="ABC_transp_permease"/>
</dbReference>
<feature type="transmembrane region" description="Helical" evidence="6">
    <location>
        <begin position="74"/>
        <end position="92"/>
    </location>
</feature>
<protein>
    <submittedName>
        <fullName evidence="7">ABC transporter permease</fullName>
    </submittedName>
</protein>
<dbReference type="CDD" id="cd06579">
    <property type="entry name" value="TM_PBP1_transp_AraH_like"/>
    <property type="match status" value="1"/>
</dbReference>
<reference evidence="7 8" key="1">
    <citation type="submission" date="2019-06" db="EMBL/GenBank/DDBJ databases">
        <title>Amycolatopsis alkalitolerans sp. nov., isolated from Gastrodia elata Blume.</title>
        <authorList>
            <person name="Narsing Rao M.P."/>
            <person name="Li W.J."/>
        </authorList>
    </citation>
    <scope>NUCLEOTIDE SEQUENCE [LARGE SCALE GENOMIC DNA]</scope>
    <source>
        <strain evidence="7 8">SYSUP0005</strain>
    </source>
</reference>
<keyword evidence="8" id="KW-1185">Reference proteome</keyword>
<dbReference type="PANTHER" id="PTHR32196:SF72">
    <property type="entry name" value="RIBOSE IMPORT PERMEASE PROTEIN RBSC"/>
    <property type="match status" value="1"/>
</dbReference>
<evidence type="ECO:0000256" key="2">
    <source>
        <dbReference type="ARBA" id="ARBA00022475"/>
    </source>
</evidence>
<dbReference type="RefSeq" id="WP_139099643.1">
    <property type="nucleotide sequence ID" value="NZ_VDFW01000031.1"/>
</dbReference>
<dbReference type="EMBL" id="VDFW01000031">
    <property type="protein sequence ID" value="TNC21813.1"/>
    <property type="molecule type" value="Genomic_DNA"/>
</dbReference>
<evidence type="ECO:0000256" key="5">
    <source>
        <dbReference type="ARBA" id="ARBA00023136"/>
    </source>
</evidence>
<dbReference type="OrthoDB" id="6844941at2"/>
<feature type="transmembrane region" description="Helical" evidence="6">
    <location>
        <begin position="268"/>
        <end position="287"/>
    </location>
</feature>
<feature type="transmembrane region" description="Helical" evidence="6">
    <location>
        <begin position="212"/>
        <end position="237"/>
    </location>
</feature>
<feature type="transmembrane region" description="Helical" evidence="6">
    <location>
        <begin position="164"/>
        <end position="183"/>
    </location>
</feature>
<evidence type="ECO:0000256" key="6">
    <source>
        <dbReference type="SAM" id="Phobius"/>
    </source>
</evidence>
<dbReference type="GO" id="GO:0022857">
    <property type="term" value="F:transmembrane transporter activity"/>
    <property type="evidence" value="ECO:0007669"/>
    <property type="project" value="InterPro"/>
</dbReference>
<feature type="transmembrane region" description="Helical" evidence="6">
    <location>
        <begin position="293"/>
        <end position="313"/>
    </location>
</feature>
<name>A0A5C4LUI8_9PSEU</name>
<evidence type="ECO:0000313" key="7">
    <source>
        <dbReference type="EMBL" id="TNC21813.1"/>
    </source>
</evidence>
<gene>
    <name evidence="7" type="ORF">FG385_27220</name>
</gene>
<evidence type="ECO:0000256" key="3">
    <source>
        <dbReference type="ARBA" id="ARBA00022692"/>
    </source>
</evidence>
<organism evidence="7 8">
    <name type="scientific">Amycolatopsis alkalitolerans</name>
    <dbReference type="NCBI Taxonomy" id="2547244"/>
    <lineage>
        <taxon>Bacteria</taxon>
        <taxon>Bacillati</taxon>
        <taxon>Actinomycetota</taxon>
        <taxon>Actinomycetes</taxon>
        <taxon>Pseudonocardiales</taxon>
        <taxon>Pseudonocardiaceae</taxon>
        <taxon>Amycolatopsis</taxon>
    </lineage>
</organism>